<name>A0AAD1YB62_9CLOT</name>
<dbReference type="EMBL" id="CAMTCP010000002">
    <property type="protein sequence ID" value="CAI3538114.1"/>
    <property type="molecule type" value="Genomic_DNA"/>
</dbReference>
<accession>A0AAD1YB62</accession>
<dbReference type="AlphaFoldDB" id="A0AAD1YB62"/>
<dbReference type="Proteomes" id="UP001189143">
    <property type="component" value="Unassembled WGS sequence"/>
</dbReference>
<comment type="caution">
    <text evidence="1">The sequence shown here is derived from an EMBL/GenBank/DDBJ whole genome shotgun (WGS) entry which is preliminary data.</text>
</comment>
<organism evidence="1 2">
    <name type="scientific">Clostridium neonatale</name>
    <dbReference type="NCBI Taxonomy" id="137838"/>
    <lineage>
        <taxon>Bacteria</taxon>
        <taxon>Bacillati</taxon>
        <taxon>Bacillota</taxon>
        <taxon>Clostridia</taxon>
        <taxon>Eubacteriales</taxon>
        <taxon>Clostridiaceae</taxon>
        <taxon>Clostridium</taxon>
    </lineage>
</organism>
<proteinExistence type="predicted"/>
<evidence type="ECO:0000313" key="2">
    <source>
        <dbReference type="Proteomes" id="UP001189143"/>
    </source>
</evidence>
<dbReference type="RefSeq" id="WP_317048906.1">
    <property type="nucleotide sequence ID" value="NZ_CAMRXC010000005.1"/>
</dbReference>
<reference evidence="1" key="1">
    <citation type="submission" date="2022-10" db="EMBL/GenBank/DDBJ databases">
        <authorList>
            <person name="Aires J."/>
            <person name="Mesa V."/>
        </authorList>
    </citation>
    <scope>NUCLEOTIDE SEQUENCE</scope>
    <source>
        <strain evidence="1">Clostridium neonatale JD116</strain>
    </source>
</reference>
<sequence length="265" mass="29517">MGKQESENREKITLIDFLYKDTNLINSFYSQIFGGDLMNLSKSEVCTDESGNSIEGNGGFIKGDASSKHSNSENLTKNINPYDYKVIELLETFNLNKTSLAEAKTGSIIAIDGKLIYRNFDIIAQAIPFISKSNLVDEFNAPLSPNARGKNKKMTLGSMVQDMMKLIPYGLEFGVDTDTKETATCILKQEHLTISPDDLFRAYGNNIPNLWTIIGILDVTEFSKSSSKSQFKKMIDSTSSVFSAMVLEENSNVIRPIAIYRKLTI</sequence>
<evidence type="ECO:0000313" key="1">
    <source>
        <dbReference type="EMBL" id="CAI3538114.1"/>
    </source>
</evidence>
<gene>
    <name evidence="1" type="ORF">CNEO2_1010004</name>
</gene>
<protein>
    <submittedName>
        <fullName evidence="1">Uncharacterized protein</fullName>
    </submittedName>
</protein>